<dbReference type="Proteomes" id="UP001054902">
    <property type="component" value="Unassembled WGS sequence"/>
</dbReference>
<evidence type="ECO:0008006" key="3">
    <source>
        <dbReference type="Google" id="ProtNLM"/>
    </source>
</evidence>
<dbReference type="InterPro" id="IPR012334">
    <property type="entry name" value="Pectin_lyas_fold"/>
</dbReference>
<proteinExistence type="predicted"/>
<dbReference type="EMBL" id="BLLK01000074">
    <property type="protein sequence ID" value="GFH61539.1"/>
    <property type="molecule type" value="Genomic_DNA"/>
</dbReference>
<dbReference type="InterPro" id="IPR011050">
    <property type="entry name" value="Pectin_lyase_fold/virulence"/>
</dbReference>
<dbReference type="SUPFAM" id="SSF51126">
    <property type="entry name" value="Pectin lyase-like"/>
    <property type="match status" value="1"/>
</dbReference>
<keyword evidence="2" id="KW-1185">Reference proteome</keyword>
<dbReference type="AlphaFoldDB" id="A0AAD3DBR8"/>
<dbReference type="Gene3D" id="2.160.20.10">
    <property type="entry name" value="Single-stranded right-handed beta-helix, Pectin lyase-like"/>
    <property type="match status" value="1"/>
</dbReference>
<evidence type="ECO:0000313" key="1">
    <source>
        <dbReference type="EMBL" id="GFH61539.1"/>
    </source>
</evidence>
<organism evidence="1 2">
    <name type="scientific">Chaetoceros tenuissimus</name>
    <dbReference type="NCBI Taxonomy" id="426638"/>
    <lineage>
        <taxon>Eukaryota</taxon>
        <taxon>Sar</taxon>
        <taxon>Stramenopiles</taxon>
        <taxon>Ochrophyta</taxon>
        <taxon>Bacillariophyta</taxon>
        <taxon>Coscinodiscophyceae</taxon>
        <taxon>Chaetocerotophycidae</taxon>
        <taxon>Chaetocerotales</taxon>
        <taxon>Chaetocerotaceae</taxon>
        <taxon>Chaetoceros</taxon>
    </lineage>
</organism>
<reference evidence="1 2" key="1">
    <citation type="journal article" date="2021" name="Sci. Rep.">
        <title>The genome of the diatom Chaetoceros tenuissimus carries an ancient integrated fragment of an extant virus.</title>
        <authorList>
            <person name="Hongo Y."/>
            <person name="Kimura K."/>
            <person name="Takaki Y."/>
            <person name="Yoshida Y."/>
            <person name="Baba S."/>
            <person name="Kobayashi G."/>
            <person name="Nagasaki K."/>
            <person name="Hano T."/>
            <person name="Tomaru Y."/>
        </authorList>
    </citation>
    <scope>NUCLEOTIDE SEQUENCE [LARGE SCALE GENOMIC DNA]</scope>
    <source>
        <strain evidence="1 2">NIES-3715</strain>
    </source>
</reference>
<dbReference type="InterPro" id="IPR006626">
    <property type="entry name" value="PbH1"/>
</dbReference>
<protein>
    <recommendedName>
        <fullName evidence="3">Right handed beta helix domain-containing protein</fullName>
    </recommendedName>
</protein>
<accession>A0AAD3DBR8</accession>
<dbReference type="SMART" id="SM00710">
    <property type="entry name" value="PbH1"/>
    <property type="match status" value="4"/>
</dbReference>
<sequence>MKLISFLLFTYSIDKSFTHARRLQSNGNNNGNGKNVFKEEMSTVEGEDVTCLFNEDFELGTLIIDEPGKYKLCEDIVFDPIQDKALPVTEMYLPDFNVYNENAYGMGFFAAIAISASNVEIYLNNHSIEQSASHALMQRFFAIIELANSPFLQSVGPAQFVGEDGFQAASNVLIQGPGKIGRSAHHGVHGNENQNITIRDVTFQDFEVAAVALNNVDNAIIEHNTILNNRHDVPVIGSFSAAAQISHYGKALKAMNFGMNLKGVFTTAEEVYNSLSAMIENTYFVVSRNKDSTFFEKKFPDEYFLFHNKNQVVDGPCYAFVIHGKGPAVGGFGFELAESTKMSSNIQISDNTIDNIKCWENEVPALIVDDVVQNDARGAMLQLIKSTSEDKFLAINDDGTYKRNPVADMQIMTAAAIQQGLLVNDPLLQTVVNTISPSIVEWASSSNNILTPHYRCNGDSMHHTIKGMNIIRVEDCEGFTISGNSINDIENLSDEPFDNCSSYHLGASIEDTSTQVGSVRVISLAAVTGYVTGSQAKSQIAQNDLSNVTGQIIIGIDIQGKSDSCFIDSNVFDESFLPRDNVEKSIAIRLREYVDSSVDGSQAIEIGPNNNIDETQIEMLNGSTDSEHMRKLAELHKKMNIGIEWKLGACPFGRR</sequence>
<comment type="caution">
    <text evidence="1">The sequence shown here is derived from an EMBL/GenBank/DDBJ whole genome shotgun (WGS) entry which is preliminary data.</text>
</comment>
<gene>
    <name evidence="1" type="ORF">CTEN210_18015</name>
</gene>
<name>A0AAD3DBR8_9STRA</name>
<evidence type="ECO:0000313" key="2">
    <source>
        <dbReference type="Proteomes" id="UP001054902"/>
    </source>
</evidence>